<dbReference type="OrthoDB" id="3238562at2759"/>
<comment type="caution">
    <text evidence="2">The sequence shown here is derived from an EMBL/GenBank/DDBJ whole genome shotgun (WGS) entry which is preliminary data.</text>
</comment>
<sequence>MQATPHAPMLGHSVMTLQLNHIFRLTGYQDTVYALAFSPDGSKLASASLDGAIRVWSTTTGRPLVEPLRRPYPLTSIAWWDDNTMLAGMNEGGLLVITTKNVRSSYLHPIFISPARCVRQKVLSAHFFPLHSYPIEYITSQLSRRLATAAKLEILISSFEKKTGLPKEFKVNPPLSTPPVQVVMGEVRDVVVSGLHWAPAFGDDALLVTYQSHGIIIWDAETASTIRLYPIPSLIAASSFLNEHKLLAISNHTTGFNIYNLDFSGRARNLEFDIGDMQRGDTCPIFARR</sequence>
<accession>A0A9W8JU33</accession>
<feature type="repeat" description="WD" evidence="1">
    <location>
        <begin position="25"/>
        <end position="66"/>
    </location>
</feature>
<evidence type="ECO:0000313" key="2">
    <source>
        <dbReference type="EMBL" id="KAJ3502747.1"/>
    </source>
</evidence>
<evidence type="ECO:0000256" key="1">
    <source>
        <dbReference type="PROSITE-ProRule" id="PRU00221"/>
    </source>
</evidence>
<dbReference type="PANTHER" id="PTHR19879">
    <property type="entry name" value="TRANSCRIPTION INITIATION FACTOR TFIID"/>
    <property type="match status" value="1"/>
</dbReference>
<dbReference type="PANTHER" id="PTHR19879:SF9">
    <property type="entry name" value="TRANSCRIPTION INITIATION FACTOR TFIID SUBUNIT 5"/>
    <property type="match status" value="1"/>
</dbReference>
<dbReference type="PROSITE" id="PS50294">
    <property type="entry name" value="WD_REPEATS_REGION"/>
    <property type="match status" value="1"/>
</dbReference>
<reference evidence="2" key="1">
    <citation type="submission" date="2022-07" db="EMBL/GenBank/DDBJ databases">
        <title>Genome Sequence of Agrocybe chaxingu.</title>
        <authorList>
            <person name="Buettner E."/>
        </authorList>
    </citation>
    <scope>NUCLEOTIDE SEQUENCE</scope>
    <source>
        <strain evidence="2">MP-N11</strain>
    </source>
</reference>
<dbReference type="Pfam" id="PF00400">
    <property type="entry name" value="WD40"/>
    <property type="match status" value="1"/>
</dbReference>
<evidence type="ECO:0008006" key="4">
    <source>
        <dbReference type="Google" id="ProtNLM"/>
    </source>
</evidence>
<dbReference type="InterPro" id="IPR015943">
    <property type="entry name" value="WD40/YVTN_repeat-like_dom_sf"/>
</dbReference>
<dbReference type="EMBL" id="JANKHO010001236">
    <property type="protein sequence ID" value="KAJ3502747.1"/>
    <property type="molecule type" value="Genomic_DNA"/>
</dbReference>
<dbReference type="InterPro" id="IPR001680">
    <property type="entry name" value="WD40_rpt"/>
</dbReference>
<evidence type="ECO:0000313" key="3">
    <source>
        <dbReference type="Proteomes" id="UP001148786"/>
    </source>
</evidence>
<dbReference type="Proteomes" id="UP001148786">
    <property type="component" value="Unassembled WGS sequence"/>
</dbReference>
<dbReference type="AlphaFoldDB" id="A0A9W8JU33"/>
<gene>
    <name evidence="2" type="ORF">NLJ89_g8743</name>
</gene>
<name>A0A9W8JU33_9AGAR</name>
<proteinExistence type="predicted"/>
<dbReference type="Gene3D" id="2.130.10.10">
    <property type="entry name" value="YVTN repeat-like/Quinoprotein amine dehydrogenase"/>
    <property type="match status" value="1"/>
</dbReference>
<dbReference type="PROSITE" id="PS50082">
    <property type="entry name" value="WD_REPEATS_2"/>
    <property type="match status" value="1"/>
</dbReference>
<dbReference type="SUPFAM" id="SSF50978">
    <property type="entry name" value="WD40 repeat-like"/>
    <property type="match status" value="1"/>
</dbReference>
<keyword evidence="1" id="KW-0853">WD repeat</keyword>
<organism evidence="2 3">
    <name type="scientific">Agrocybe chaxingu</name>
    <dbReference type="NCBI Taxonomy" id="84603"/>
    <lineage>
        <taxon>Eukaryota</taxon>
        <taxon>Fungi</taxon>
        <taxon>Dikarya</taxon>
        <taxon>Basidiomycota</taxon>
        <taxon>Agaricomycotina</taxon>
        <taxon>Agaricomycetes</taxon>
        <taxon>Agaricomycetidae</taxon>
        <taxon>Agaricales</taxon>
        <taxon>Agaricineae</taxon>
        <taxon>Strophariaceae</taxon>
        <taxon>Agrocybe</taxon>
    </lineage>
</organism>
<protein>
    <recommendedName>
        <fullName evidence="4">WD40 repeat-like protein</fullName>
    </recommendedName>
</protein>
<dbReference type="SMART" id="SM00320">
    <property type="entry name" value="WD40"/>
    <property type="match status" value="2"/>
</dbReference>
<dbReference type="InterPro" id="IPR036322">
    <property type="entry name" value="WD40_repeat_dom_sf"/>
</dbReference>
<keyword evidence="3" id="KW-1185">Reference proteome</keyword>